<dbReference type="AlphaFoldDB" id="A0A3M2KU96"/>
<evidence type="ECO:0000313" key="1">
    <source>
        <dbReference type="EMBL" id="RMI28030.1"/>
    </source>
</evidence>
<accession>A0A3M2KU96</accession>
<gene>
    <name evidence="1" type="ORF">EBN03_31685</name>
</gene>
<organism evidence="1 2">
    <name type="scientific">Nocardia stercoris</name>
    <dbReference type="NCBI Taxonomy" id="2483361"/>
    <lineage>
        <taxon>Bacteria</taxon>
        <taxon>Bacillati</taxon>
        <taxon>Actinomycetota</taxon>
        <taxon>Actinomycetes</taxon>
        <taxon>Mycobacteriales</taxon>
        <taxon>Nocardiaceae</taxon>
        <taxon>Nocardia</taxon>
    </lineage>
</organism>
<comment type="caution">
    <text evidence="1">The sequence shown here is derived from an EMBL/GenBank/DDBJ whole genome shotgun (WGS) entry which is preliminary data.</text>
</comment>
<dbReference type="Proteomes" id="UP000279275">
    <property type="component" value="Unassembled WGS sequence"/>
</dbReference>
<keyword evidence="2" id="KW-1185">Reference proteome</keyword>
<reference evidence="1 2" key="1">
    <citation type="submission" date="2018-10" db="EMBL/GenBank/DDBJ databases">
        <title>Isolation from cow dung.</title>
        <authorList>
            <person name="Ling L."/>
        </authorList>
    </citation>
    <scope>NUCLEOTIDE SEQUENCE [LARGE SCALE GENOMIC DNA]</scope>
    <source>
        <strain evidence="1 2">NEAU-LL90</strain>
    </source>
</reference>
<dbReference type="EMBL" id="RFFH01000026">
    <property type="protein sequence ID" value="RMI28030.1"/>
    <property type="molecule type" value="Genomic_DNA"/>
</dbReference>
<evidence type="ECO:0000313" key="2">
    <source>
        <dbReference type="Proteomes" id="UP000279275"/>
    </source>
</evidence>
<protein>
    <submittedName>
        <fullName evidence="1">Uncharacterized protein</fullName>
    </submittedName>
</protein>
<name>A0A3M2KU96_9NOCA</name>
<sequence length="319" mass="35887">MVVSNERPKYAVIPAPKGRLEPTDLVIAKFLGAPSRRWTEFVAENFVYIAAEPGSRIWVDECWVDNEWALCARYRDQADEAFGMRVVDLHVPREPSTLSDPLVRGGRHASARSQARHLLDGVPDDGQDVVVGWTEQDGRRWWGIPPAAGWPSVLEPANNVAAFSWPPPRHPHRRTTDAHRRLAQTFAAIESPRWSERALSACLNSLLISHTAARIAVEDAWAEDEWTFAVVYQDPWHDVARRIGLRRSTYERDSNTFYKMQYGGGLTCPPDPTRFGQDVAECDIGEPLGTIAEHLRADANGIHWWGDRPLQPPQGPVAH</sequence>
<proteinExistence type="predicted"/>